<comment type="subcellular location">
    <subcellularLocation>
        <location evidence="1">Membrane</location>
        <topology evidence="1">Multi-pass membrane protein</topology>
    </subcellularLocation>
</comment>
<evidence type="ECO:0000313" key="7">
    <source>
        <dbReference type="EMBL" id="CAF4823988.1"/>
    </source>
</evidence>
<proteinExistence type="predicted"/>
<evidence type="ECO:0000313" key="10">
    <source>
        <dbReference type="Proteomes" id="UP000663848"/>
    </source>
</evidence>
<reference evidence="9" key="1">
    <citation type="submission" date="2021-02" db="EMBL/GenBank/DDBJ databases">
        <authorList>
            <person name="Nowell W R."/>
        </authorList>
    </citation>
    <scope>NUCLEOTIDE SEQUENCE</scope>
</reference>
<dbReference type="InterPro" id="IPR032630">
    <property type="entry name" value="P_typ_ATPase_c"/>
</dbReference>
<dbReference type="GO" id="GO:0005886">
    <property type="term" value="C:plasma membrane"/>
    <property type="evidence" value="ECO:0007669"/>
    <property type="project" value="TreeGrafter"/>
</dbReference>
<feature type="non-terminal residue" evidence="9">
    <location>
        <position position="1"/>
    </location>
</feature>
<evidence type="ECO:0000259" key="5">
    <source>
        <dbReference type="Pfam" id="PF16212"/>
    </source>
</evidence>
<sequence>LCHFWFGFFSGFSAQTLYDPFFVATYNVFFSSLPVLALGVFDQDVSADHSLSKPHL</sequence>
<evidence type="ECO:0000256" key="3">
    <source>
        <dbReference type="ARBA" id="ARBA00022842"/>
    </source>
</evidence>
<keyword evidence="3" id="KW-0460">Magnesium</keyword>
<keyword evidence="2" id="KW-0479">Metal-binding</keyword>
<dbReference type="PANTHER" id="PTHR24092:SF190">
    <property type="entry name" value="PHOSPHOLIPID-TRANSPORTING ATPASE"/>
    <property type="match status" value="1"/>
</dbReference>
<feature type="transmembrane region" description="Helical" evidence="4">
    <location>
        <begin position="20"/>
        <end position="41"/>
    </location>
</feature>
<dbReference type="InterPro" id="IPR023298">
    <property type="entry name" value="ATPase_P-typ_TM_dom_sf"/>
</dbReference>
<gene>
    <name evidence="8" type="ORF">QYT958_LOCUS41334</name>
    <name evidence="9" type="ORF">QYT958_LOCUS41340</name>
    <name evidence="6" type="ORF">UJA718_LOCUS42285</name>
    <name evidence="7" type="ORF">UJA718_LOCUS42291</name>
</gene>
<dbReference type="EMBL" id="CAJOBP010053754">
    <property type="protein sequence ID" value="CAF4823859.1"/>
    <property type="molecule type" value="Genomic_DNA"/>
</dbReference>
<dbReference type="Proteomes" id="UP000663848">
    <property type="component" value="Unassembled WGS sequence"/>
</dbReference>
<dbReference type="Proteomes" id="UP000663873">
    <property type="component" value="Unassembled WGS sequence"/>
</dbReference>
<comment type="caution">
    <text evidence="9">The sequence shown here is derived from an EMBL/GenBank/DDBJ whole genome shotgun (WGS) entry which is preliminary data.</text>
</comment>
<dbReference type="GO" id="GO:0005802">
    <property type="term" value="C:trans-Golgi network"/>
    <property type="evidence" value="ECO:0007669"/>
    <property type="project" value="TreeGrafter"/>
</dbReference>
<keyword evidence="4" id="KW-0812">Transmembrane</keyword>
<name>A0A822CCN8_9BILA</name>
<keyword evidence="4" id="KW-1133">Transmembrane helix</keyword>
<evidence type="ECO:0000313" key="9">
    <source>
        <dbReference type="EMBL" id="CAF5040296.1"/>
    </source>
</evidence>
<dbReference type="EMBL" id="CAJOBP010053782">
    <property type="protein sequence ID" value="CAF4823988.1"/>
    <property type="molecule type" value="Genomic_DNA"/>
</dbReference>
<evidence type="ECO:0000313" key="8">
    <source>
        <dbReference type="EMBL" id="CAF5040227.1"/>
    </source>
</evidence>
<dbReference type="EMBL" id="CAJOBR010046627">
    <property type="protein sequence ID" value="CAF5040227.1"/>
    <property type="molecule type" value="Genomic_DNA"/>
</dbReference>
<dbReference type="AlphaFoldDB" id="A0A822CCN8"/>
<dbReference type="PANTHER" id="PTHR24092">
    <property type="entry name" value="PROBABLE PHOSPHOLIPID-TRANSPORTING ATPASE"/>
    <property type="match status" value="1"/>
</dbReference>
<dbReference type="Pfam" id="PF16212">
    <property type="entry name" value="PhoLip_ATPase_C"/>
    <property type="match status" value="1"/>
</dbReference>
<evidence type="ECO:0000313" key="11">
    <source>
        <dbReference type="Proteomes" id="UP000663873"/>
    </source>
</evidence>
<evidence type="ECO:0000256" key="1">
    <source>
        <dbReference type="ARBA" id="ARBA00004141"/>
    </source>
</evidence>
<dbReference type="EMBL" id="CAJOBR010046659">
    <property type="protein sequence ID" value="CAF5040296.1"/>
    <property type="molecule type" value="Genomic_DNA"/>
</dbReference>
<keyword evidence="4" id="KW-0472">Membrane</keyword>
<feature type="domain" description="P-type ATPase C-terminal" evidence="5">
    <location>
        <begin position="1"/>
        <end position="56"/>
    </location>
</feature>
<protein>
    <recommendedName>
        <fullName evidence="5">P-type ATPase C-terminal domain-containing protein</fullName>
    </recommendedName>
</protein>
<dbReference type="GO" id="GO:0007030">
    <property type="term" value="P:Golgi organization"/>
    <property type="evidence" value="ECO:0007669"/>
    <property type="project" value="TreeGrafter"/>
</dbReference>
<evidence type="ECO:0000313" key="6">
    <source>
        <dbReference type="EMBL" id="CAF4823859.1"/>
    </source>
</evidence>
<keyword evidence="11" id="KW-1185">Reference proteome</keyword>
<accession>A0A822CCN8</accession>
<evidence type="ECO:0000256" key="4">
    <source>
        <dbReference type="SAM" id="Phobius"/>
    </source>
</evidence>
<dbReference type="GO" id="GO:0045332">
    <property type="term" value="P:phospholipid translocation"/>
    <property type="evidence" value="ECO:0007669"/>
    <property type="project" value="TreeGrafter"/>
</dbReference>
<dbReference type="GO" id="GO:0046872">
    <property type="term" value="F:metal ion binding"/>
    <property type="evidence" value="ECO:0007669"/>
    <property type="project" value="UniProtKB-KW"/>
</dbReference>
<dbReference type="GO" id="GO:0140326">
    <property type="term" value="F:ATPase-coupled intramembrane lipid transporter activity"/>
    <property type="evidence" value="ECO:0007669"/>
    <property type="project" value="TreeGrafter"/>
</dbReference>
<organism evidence="9 10">
    <name type="scientific">Rotaria socialis</name>
    <dbReference type="NCBI Taxonomy" id="392032"/>
    <lineage>
        <taxon>Eukaryota</taxon>
        <taxon>Metazoa</taxon>
        <taxon>Spiralia</taxon>
        <taxon>Gnathifera</taxon>
        <taxon>Rotifera</taxon>
        <taxon>Eurotatoria</taxon>
        <taxon>Bdelloidea</taxon>
        <taxon>Philodinida</taxon>
        <taxon>Philodinidae</taxon>
        <taxon>Rotaria</taxon>
    </lineage>
</organism>
<dbReference type="SUPFAM" id="SSF81665">
    <property type="entry name" value="Calcium ATPase, transmembrane domain M"/>
    <property type="match status" value="1"/>
</dbReference>
<evidence type="ECO:0000256" key="2">
    <source>
        <dbReference type="ARBA" id="ARBA00022723"/>
    </source>
</evidence>